<dbReference type="PANTHER" id="PTHR12747:SF0">
    <property type="entry name" value="ELONGATOR COMPLEX PROTEIN 1"/>
    <property type="match status" value="1"/>
</dbReference>
<feature type="region of interest" description="Disordered" evidence="1">
    <location>
        <begin position="761"/>
        <end position="808"/>
    </location>
</feature>
<feature type="domain" description="ELP1 alpha-solenoid" evidence="4">
    <location>
        <begin position="317"/>
        <end position="520"/>
    </location>
</feature>
<dbReference type="Gene3D" id="1.25.40.470">
    <property type="match status" value="1"/>
</dbReference>
<reference evidence="6 7" key="1">
    <citation type="submission" date="2019-05" db="EMBL/GenBank/DDBJ databases">
        <title>Another draft genome of Portunus trituberculatus and its Hox gene families provides insights of decapod evolution.</title>
        <authorList>
            <person name="Jeong J.-H."/>
            <person name="Song I."/>
            <person name="Kim S."/>
            <person name="Choi T."/>
            <person name="Kim D."/>
            <person name="Ryu S."/>
            <person name="Kim W."/>
        </authorList>
    </citation>
    <scope>NUCLEOTIDE SEQUENCE [LARGE SCALE GENOMIC DNA]</scope>
    <source>
        <tissue evidence="6">Muscle</tissue>
    </source>
</reference>
<organism evidence="6 7">
    <name type="scientific">Portunus trituberculatus</name>
    <name type="common">Swimming crab</name>
    <name type="synonym">Neptunus trituberculatus</name>
    <dbReference type="NCBI Taxonomy" id="210409"/>
    <lineage>
        <taxon>Eukaryota</taxon>
        <taxon>Metazoa</taxon>
        <taxon>Ecdysozoa</taxon>
        <taxon>Arthropoda</taxon>
        <taxon>Crustacea</taxon>
        <taxon>Multicrustacea</taxon>
        <taxon>Malacostraca</taxon>
        <taxon>Eumalacostraca</taxon>
        <taxon>Eucarida</taxon>
        <taxon>Decapoda</taxon>
        <taxon>Pleocyemata</taxon>
        <taxon>Brachyura</taxon>
        <taxon>Eubrachyura</taxon>
        <taxon>Portunoidea</taxon>
        <taxon>Portunidae</taxon>
        <taxon>Portuninae</taxon>
        <taxon>Portunus</taxon>
    </lineage>
</organism>
<feature type="compositionally biased region" description="Low complexity" evidence="1">
    <location>
        <begin position="776"/>
        <end position="791"/>
    </location>
</feature>
<dbReference type="PANTHER" id="PTHR12747">
    <property type="entry name" value="ELONGATOR COMPLEX PROTEIN 1"/>
    <property type="match status" value="1"/>
</dbReference>
<dbReference type="Pfam" id="PF23925">
    <property type="entry name" value="A-sol_ELP1"/>
    <property type="match status" value="1"/>
</dbReference>
<comment type="caution">
    <text evidence="6">The sequence shown here is derived from an EMBL/GenBank/DDBJ whole genome shotgun (WGS) entry which is preliminary data.</text>
</comment>
<feature type="domain" description="ELP1 TPR" evidence="3">
    <location>
        <begin position="528"/>
        <end position="689"/>
    </location>
</feature>
<dbReference type="GO" id="GO:0005829">
    <property type="term" value="C:cytosol"/>
    <property type="evidence" value="ECO:0007669"/>
    <property type="project" value="TreeGrafter"/>
</dbReference>
<feature type="compositionally biased region" description="Basic residues" evidence="1">
    <location>
        <begin position="792"/>
        <end position="802"/>
    </location>
</feature>
<dbReference type="Pfam" id="PF23936">
    <property type="entry name" value="HB_ELP1"/>
    <property type="match status" value="1"/>
</dbReference>
<dbReference type="UniPathway" id="UPA00988"/>
<dbReference type="EMBL" id="VSRR010013324">
    <property type="protein sequence ID" value="MPC55617.1"/>
    <property type="molecule type" value="Genomic_DNA"/>
</dbReference>
<dbReference type="InterPro" id="IPR006849">
    <property type="entry name" value="Elp1"/>
</dbReference>
<dbReference type="GO" id="GO:0033588">
    <property type="term" value="C:elongator holoenzyme complex"/>
    <property type="evidence" value="ECO:0007669"/>
    <property type="project" value="InterPro"/>
</dbReference>
<name>A0A5B7GE76_PORTR</name>
<evidence type="ECO:0000313" key="7">
    <source>
        <dbReference type="Proteomes" id="UP000324222"/>
    </source>
</evidence>
<dbReference type="GO" id="GO:0000049">
    <property type="term" value="F:tRNA binding"/>
    <property type="evidence" value="ECO:0007669"/>
    <property type="project" value="TreeGrafter"/>
</dbReference>
<feature type="domain" description="ELP1 three-helical bundle" evidence="5">
    <location>
        <begin position="698"/>
        <end position="871"/>
    </location>
</feature>
<dbReference type="Pfam" id="PF23878">
    <property type="entry name" value="TPR_ELP1"/>
    <property type="match status" value="1"/>
</dbReference>
<dbReference type="InterPro" id="IPR056165">
    <property type="entry name" value="Beta-prop_ELP1_2nd"/>
</dbReference>
<sequence length="946" mass="100626">MSAYQVEFADVINSIAFCSDGDGGGGGGGVDDSGYVDVDVDVCGSVCVQHGVDRLTFLSAGVDGEVEGCVVRVTGAGGQGFRECVVPVGVCGQCEVQWPAGVSPRPASAREMYHWAWPRRDLLLAVFGVDGVCFLVFIEVVEARRAVAKEVVALEDCVVAMAASPTLAALQLASGSVVKVELATRRLDPWLLDGHEVCLPAASHQLLLCPLEGVAGPTPLALTPRGRLYLGHRQVLAGCTSVLLHTHHLLATTAAHTLLATPLTTPALAALEETASGSGGGGVRRVERGARLVCGVGHDTRVVLQMPRGNLEVVSPRPLALHALGRLVGAQQYGAALTLALRHRIDTNLLYDHQPDHFLAAADHFVQDVAAPQRLDVFLAALTDADCTTTTYAFHYPARHTTTTTATAAPGKVVAVCVAVRAAMEGQDKGRLLLPILTSLVRCGRMEEALARLGDMRRQAEEGQVFPVGPEEGLRHLLYLADTDELYRVALGTYDLSLALMVAQRSKRDPKEYLAQLNSLAALPGPLQRFRINATLQRFTAALHGLDDTVPHRTEALAMVDTHGLHALALPLLPDGSEVKATVCHSYGRRLLAQNRPGEAAIMLGRAGQHQAALEAYRSAGNWQMALVMAARLGLAKERVGELCRELAEALRGQGRHTEAARLYEHHLADEEEAVACLTAAGEWQDALRLAHHHGRPDLLQTHVQPGARQQAAATLADMQEVAATITSQVARLAVVRAAQQRQHTASLALAAEDAPLDSDLYSDTSTVAGGEPGRRSMASSSGGGSSSRSQRSSKSRRKMERKKYSLREGSATEDLALLAALHHTYTTLQGRATTTTTLCTALLTLGHDAEATHLHTAFAGLLKVARAKQAEIWPVAAPPDQEEFGPQLTTQAAVDRVMAGAGPGPAGGALVAARMAMLEPHLRFPPPPVTDAWQLTMLAPQDKAH</sequence>
<dbReference type="OrthoDB" id="40048at2759"/>
<dbReference type="Proteomes" id="UP000324222">
    <property type="component" value="Unassembled WGS sequence"/>
</dbReference>
<dbReference type="InterPro" id="IPR056166">
    <property type="entry name" value="TPR_ELP1"/>
</dbReference>
<dbReference type="AlphaFoldDB" id="A0A5B7GE76"/>
<dbReference type="InterPro" id="IPR056169">
    <property type="entry name" value="HB_ELP1"/>
</dbReference>
<feature type="domain" description="ELP1 N-terminal second beta-propeller" evidence="2">
    <location>
        <begin position="111"/>
        <end position="293"/>
    </location>
</feature>
<accession>A0A5B7GE76</accession>
<dbReference type="InterPro" id="IPR056167">
    <property type="entry name" value="A-sol_ELP1"/>
</dbReference>
<gene>
    <name evidence="6" type="primary">IKBKAP_0</name>
    <name evidence="6" type="ORF">E2C01_049560</name>
</gene>
<dbReference type="GO" id="GO:0002926">
    <property type="term" value="P:tRNA wobble base 5-methoxycarbonylmethyl-2-thiouridinylation"/>
    <property type="evidence" value="ECO:0007669"/>
    <property type="project" value="TreeGrafter"/>
</dbReference>
<evidence type="ECO:0000259" key="2">
    <source>
        <dbReference type="Pfam" id="PF23797"/>
    </source>
</evidence>
<dbReference type="Pfam" id="PF23797">
    <property type="entry name" value="Beta-prop_ELP1_2nd"/>
    <property type="match status" value="1"/>
</dbReference>
<evidence type="ECO:0000259" key="3">
    <source>
        <dbReference type="Pfam" id="PF23878"/>
    </source>
</evidence>
<evidence type="ECO:0000259" key="4">
    <source>
        <dbReference type="Pfam" id="PF23925"/>
    </source>
</evidence>
<evidence type="ECO:0000256" key="1">
    <source>
        <dbReference type="SAM" id="MobiDB-lite"/>
    </source>
</evidence>
<keyword evidence="7" id="KW-1185">Reference proteome</keyword>
<evidence type="ECO:0000313" key="6">
    <source>
        <dbReference type="EMBL" id="MPC55617.1"/>
    </source>
</evidence>
<proteinExistence type="predicted"/>
<protein>
    <submittedName>
        <fullName evidence="6">Elongator complex protein 1</fullName>
    </submittedName>
</protein>
<evidence type="ECO:0000259" key="5">
    <source>
        <dbReference type="Pfam" id="PF23936"/>
    </source>
</evidence>